<name>A0A8C2XF45_CYCLU</name>
<evidence type="ECO:0000256" key="6">
    <source>
        <dbReference type="ARBA" id="ARBA00022692"/>
    </source>
</evidence>
<feature type="transmembrane region" description="Helical" evidence="9">
    <location>
        <begin position="136"/>
        <end position="157"/>
    </location>
</feature>
<keyword evidence="4 9" id="KW-0813">Transport</keyword>
<feature type="transmembrane region" description="Helical" evidence="9">
    <location>
        <begin position="325"/>
        <end position="345"/>
    </location>
</feature>
<feature type="transmembrane region" description="Helical" evidence="9">
    <location>
        <begin position="449"/>
        <end position="472"/>
    </location>
</feature>
<feature type="transmembrane region" description="Helical" evidence="9">
    <location>
        <begin position="250"/>
        <end position="268"/>
    </location>
</feature>
<dbReference type="Pfam" id="PF06237">
    <property type="entry name" value="SLC52_ribofla_tr"/>
    <property type="match status" value="1"/>
</dbReference>
<keyword evidence="6 9" id="KW-0812">Transmembrane</keyword>
<comment type="function">
    <text evidence="9">Plasma membrane transporter mediating the uptake by cells of the water soluble vitamin B2/riboflavin that plays a key role in biochemical oxidation-reduction reactions of the carbohydrate, lipid, and amino acid metabolism.</text>
</comment>
<comment type="subcellular location">
    <subcellularLocation>
        <location evidence="2 9">Cell membrane</location>
        <topology evidence="2 9">Multi-pass membrane protein</topology>
    </subcellularLocation>
</comment>
<sequence>MTQTITRGQRRQQKGRELCERVHHSSSYFRLNGKNQSPFHQTWHQHCVLLAGVSGAMSGSWWSSAAVTHGLVALFAMGSWVSVNSLWVELPVIVNVLPEGWNLPAYLSVLIAFGNVGPIAVTVTHHCAPGRLNERLVIHCVQALAVVASALLAVFWSHTVTIAGGERSLFFLLFTFVLSLVCCTSNVTFLPFMFSYPSQYIRTFFIGQGFSALFPCIVALGQGVGKLQCPTVNGTVKPEYLKENFPAQNFFWFLCVMLSISALSFQALMQRQTKSQENAPQQEADNAAAKNGEETHPLHNGGTPVSEDQVQVEEQPQTFWTRRNIYLLSLLAVSNALTNGVLPSVQSFSCLPYGPVTFHLSVVLGNIANPLACFLAMFVVLRSSTGLGLLSLAGGVFAAYLMALAVLSPCPPLLGTSAGVALVVISGIIFTGLYSYLKVVIGTLLHEAGHAALLWCGISIQAGSLIGALTMFPLVNVYPVFKRAQECVNNCTSPHIT</sequence>
<dbReference type="GO" id="GO:0032217">
    <property type="term" value="F:riboflavin transmembrane transporter activity"/>
    <property type="evidence" value="ECO:0007669"/>
    <property type="project" value="UniProtKB-UniRule"/>
</dbReference>
<evidence type="ECO:0000256" key="4">
    <source>
        <dbReference type="ARBA" id="ARBA00022448"/>
    </source>
</evidence>
<evidence type="ECO:0000313" key="11">
    <source>
        <dbReference type="Ensembl" id="ENSCLMP00005016897.1"/>
    </source>
</evidence>
<proteinExistence type="inferred from homology"/>
<feature type="transmembrane region" description="Helical" evidence="9">
    <location>
        <begin position="387"/>
        <end position="407"/>
    </location>
</feature>
<dbReference type="PANTHER" id="PTHR12929">
    <property type="entry name" value="SOLUTE CARRIER FAMILY 52"/>
    <property type="match status" value="1"/>
</dbReference>
<evidence type="ECO:0000256" key="10">
    <source>
        <dbReference type="SAM" id="MobiDB-lite"/>
    </source>
</evidence>
<evidence type="ECO:0000256" key="1">
    <source>
        <dbReference type="ARBA" id="ARBA00000215"/>
    </source>
</evidence>
<dbReference type="GeneTree" id="ENSGT00390000003774"/>
<feature type="compositionally biased region" description="Polar residues" evidence="10">
    <location>
        <begin position="275"/>
        <end position="284"/>
    </location>
</feature>
<feature type="transmembrane region" description="Helical" evidence="9">
    <location>
        <begin position="413"/>
        <end position="437"/>
    </location>
</feature>
<evidence type="ECO:0000256" key="5">
    <source>
        <dbReference type="ARBA" id="ARBA00022475"/>
    </source>
</evidence>
<dbReference type="InterPro" id="IPR009357">
    <property type="entry name" value="Riboflavin_transptr"/>
</dbReference>
<evidence type="ECO:0000256" key="2">
    <source>
        <dbReference type="ARBA" id="ARBA00004651"/>
    </source>
</evidence>
<dbReference type="PANTHER" id="PTHR12929:SF1">
    <property type="entry name" value="SOLUTE CARRIER FAMILY 52, RIBOFLAVIN TRANSPORTER, MEMBER 2"/>
    <property type="match status" value="1"/>
</dbReference>
<reference evidence="11" key="1">
    <citation type="submission" date="2025-08" db="UniProtKB">
        <authorList>
            <consortium name="Ensembl"/>
        </authorList>
    </citation>
    <scope>IDENTIFICATION</scope>
</reference>
<accession>A0A8C2XF45</accession>
<feature type="transmembrane region" description="Helical" evidence="9">
    <location>
        <begin position="103"/>
        <end position="124"/>
    </location>
</feature>
<feature type="transmembrane region" description="Helical" evidence="9">
    <location>
        <begin position="357"/>
        <end position="380"/>
    </location>
</feature>
<dbReference type="AlphaFoldDB" id="A0A8C2XF45"/>
<dbReference type="SUPFAM" id="SSF103473">
    <property type="entry name" value="MFS general substrate transporter"/>
    <property type="match status" value="1"/>
</dbReference>
<reference evidence="11" key="2">
    <citation type="submission" date="2025-09" db="UniProtKB">
        <authorList>
            <consortium name="Ensembl"/>
        </authorList>
    </citation>
    <scope>IDENTIFICATION</scope>
</reference>
<evidence type="ECO:0000256" key="3">
    <source>
        <dbReference type="ARBA" id="ARBA00006366"/>
    </source>
</evidence>
<keyword evidence="12" id="KW-1185">Reference proteome</keyword>
<dbReference type="Proteomes" id="UP000694565">
    <property type="component" value="Unplaced"/>
</dbReference>
<keyword evidence="5 9" id="KW-1003">Cell membrane</keyword>
<feature type="transmembrane region" description="Helical" evidence="9">
    <location>
        <begin position="204"/>
        <end position="224"/>
    </location>
</feature>
<feature type="transmembrane region" description="Helical" evidence="9">
    <location>
        <begin position="61"/>
        <end position="83"/>
    </location>
</feature>
<comment type="catalytic activity">
    <reaction evidence="1 9">
        <text>riboflavin(in) = riboflavin(out)</text>
        <dbReference type="Rhea" id="RHEA:35015"/>
        <dbReference type="ChEBI" id="CHEBI:57986"/>
    </reaction>
</comment>
<evidence type="ECO:0000313" key="12">
    <source>
        <dbReference type="Proteomes" id="UP000694565"/>
    </source>
</evidence>
<evidence type="ECO:0000256" key="7">
    <source>
        <dbReference type="ARBA" id="ARBA00022989"/>
    </source>
</evidence>
<protein>
    <recommendedName>
        <fullName evidence="9">Riboflavin transporter</fullName>
    </recommendedName>
</protein>
<organism evidence="11 12">
    <name type="scientific">Cyclopterus lumpus</name>
    <name type="common">Lumpsucker</name>
    <dbReference type="NCBI Taxonomy" id="8103"/>
    <lineage>
        <taxon>Eukaryota</taxon>
        <taxon>Metazoa</taxon>
        <taxon>Chordata</taxon>
        <taxon>Craniata</taxon>
        <taxon>Vertebrata</taxon>
        <taxon>Euteleostomi</taxon>
        <taxon>Actinopterygii</taxon>
        <taxon>Neopterygii</taxon>
        <taxon>Teleostei</taxon>
        <taxon>Neoteleostei</taxon>
        <taxon>Acanthomorphata</taxon>
        <taxon>Eupercaria</taxon>
        <taxon>Perciformes</taxon>
        <taxon>Cottioidei</taxon>
        <taxon>Cottales</taxon>
        <taxon>Cyclopteridae</taxon>
        <taxon>Cyclopterus</taxon>
    </lineage>
</organism>
<evidence type="ECO:0000256" key="9">
    <source>
        <dbReference type="RuleBase" id="RU368035"/>
    </source>
</evidence>
<dbReference type="Ensembl" id="ENSCLMT00005017898.1">
    <property type="protein sequence ID" value="ENSCLMP00005016897.1"/>
    <property type="gene ID" value="ENSCLMG00005008713.1"/>
</dbReference>
<comment type="similarity">
    <text evidence="3 9">Belongs to the riboflavin transporter family.</text>
</comment>
<feature type="transmembrane region" description="Helical" evidence="9">
    <location>
        <begin position="169"/>
        <end position="192"/>
    </location>
</feature>
<dbReference type="GO" id="GO:0005886">
    <property type="term" value="C:plasma membrane"/>
    <property type="evidence" value="ECO:0007669"/>
    <property type="project" value="UniProtKB-SubCell"/>
</dbReference>
<keyword evidence="8 9" id="KW-0472">Membrane</keyword>
<evidence type="ECO:0000256" key="8">
    <source>
        <dbReference type="ARBA" id="ARBA00023136"/>
    </source>
</evidence>
<feature type="region of interest" description="Disordered" evidence="10">
    <location>
        <begin position="275"/>
        <end position="313"/>
    </location>
</feature>
<keyword evidence="7 9" id="KW-1133">Transmembrane helix</keyword>
<dbReference type="InterPro" id="IPR036259">
    <property type="entry name" value="MFS_trans_sf"/>
</dbReference>